<proteinExistence type="predicted"/>
<comment type="caution">
    <text evidence="1">The sequence shown here is derived from an EMBL/GenBank/DDBJ whole genome shotgun (WGS) entry which is preliminary data.</text>
</comment>
<protein>
    <submittedName>
        <fullName evidence="1">Uncharacterized protein</fullName>
    </submittedName>
</protein>
<dbReference type="Proteomes" id="UP000013034">
    <property type="component" value="Unassembled WGS sequence"/>
</dbReference>
<accession>A0ABP2TH99</accession>
<evidence type="ECO:0000313" key="1">
    <source>
        <dbReference type="EMBL" id="ENU21732.1"/>
    </source>
</evidence>
<sequence length="367" mass="44149">MADFVKEYKVFEVAKQLELSLSMVGKFRRLLGIQRNFIYRNNSWILAHQDELLYDSSETLKAKYGLTRPQVYQHKIWLAELVDIPVRKKLRKKQAEVIQEQWFQANKQQLNGLTVQEIIEKFDVSVFIAKKFYNRIRQELDEFSFSEKFQNDKQEKRQWLLDHQEELLNSGKTVAVLADQFQKMPEEILRAKARLREILNIPKMKAQKEAWFALHQEDLLNPELSNEDLAKKLGLSLEQIFRKKDELRQRLGLAKHKDRVQAWRLENQEILLDLHLSLTEVAKRLKRSEKYIIKNRMVLRKFLNISIEDQKRAWVKQHQQDLEQLSIPKIQEKYQLGRYVVQGYRRLFSYNDTKRNLFIIESDKSFW</sequence>
<name>A0ABP2TH99_9GAMM</name>
<dbReference type="EMBL" id="APOI01000030">
    <property type="protein sequence ID" value="ENU21732.1"/>
    <property type="molecule type" value="Genomic_DNA"/>
</dbReference>
<organism evidence="1 2">
    <name type="scientific">Acinetobacter proteolyticus</name>
    <dbReference type="NCBI Taxonomy" id="1776741"/>
    <lineage>
        <taxon>Bacteria</taxon>
        <taxon>Pseudomonadati</taxon>
        <taxon>Pseudomonadota</taxon>
        <taxon>Gammaproteobacteria</taxon>
        <taxon>Moraxellales</taxon>
        <taxon>Moraxellaceae</taxon>
        <taxon>Acinetobacter</taxon>
    </lineage>
</organism>
<reference evidence="1 2" key="1">
    <citation type="submission" date="2013-02" db="EMBL/GenBank/DDBJ databases">
        <title>The Genome Sequence of Acinetobacter sp. NIPH 809.</title>
        <authorList>
            <consortium name="The Broad Institute Genome Sequencing Platform"/>
            <consortium name="The Broad Institute Genome Sequencing Center for Infectious Disease"/>
            <person name="Cerqueira G."/>
            <person name="Feldgarden M."/>
            <person name="Courvalin P."/>
            <person name="Perichon B."/>
            <person name="Grillot-Courvalin C."/>
            <person name="Clermont D."/>
            <person name="Rocha E."/>
            <person name="Yoon E.-J."/>
            <person name="Nemec A."/>
            <person name="Walker B."/>
            <person name="Young S.K."/>
            <person name="Zeng Q."/>
            <person name="Gargeya S."/>
            <person name="Fitzgerald M."/>
            <person name="Haas B."/>
            <person name="Abouelleil A."/>
            <person name="Alvarado L."/>
            <person name="Arachchi H.M."/>
            <person name="Berlin A.M."/>
            <person name="Chapman S.B."/>
            <person name="Dewar J."/>
            <person name="Goldberg J."/>
            <person name="Griggs A."/>
            <person name="Gujja S."/>
            <person name="Hansen M."/>
            <person name="Howarth C."/>
            <person name="Imamovic A."/>
            <person name="Larimer J."/>
            <person name="McCowan C."/>
            <person name="Murphy C."/>
            <person name="Neiman D."/>
            <person name="Pearson M."/>
            <person name="Priest M."/>
            <person name="Roberts A."/>
            <person name="Saif S."/>
            <person name="Shea T."/>
            <person name="Sisk P."/>
            <person name="Sykes S."/>
            <person name="Wortman J."/>
            <person name="Nusbaum C."/>
            <person name="Birren B."/>
        </authorList>
    </citation>
    <scope>NUCLEOTIDE SEQUENCE [LARGE SCALE GENOMIC DNA]</scope>
    <source>
        <strain evidence="1 2">NIPH 809</strain>
    </source>
</reference>
<keyword evidence="2" id="KW-1185">Reference proteome</keyword>
<evidence type="ECO:0000313" key="2">
    <source>
        <dbReference type="Proteomes" id="UP000013034"/>
    </source>
</evidence>
<gene>
    <name evidence="1" type="ORF">F993_03654</name>
</gene>